<dbReference type="AlphaFoldDB" id="A0A172THX6"/>
<feature type="domain" description="N-acetyltransferase" evidence="3">
    <location>
        <begin position="1"/>
        <end position="144"/>
    </location>
</feature>
<dbReference type="PANTHER" id="PTHR43420">
    <property type="entry name" value="ACETYLTRANSFERASE"/>
    <property type="match status" value="1"/>
</dbReference>
<dbReference type="CDD" id="cd04301">
    <property type="entry name" value="NAT_SF"/>
    <property type="match status" value="2"/>
</dbReference>
<dbReference type="KEGG" id="pswu:SY83_10445"/>
<dbReference type="GO" id="GO:0016747">
    <property type="term" value="F:acyltransferase activity, transferring groups other than amino-acyl groups"/>
    <property type="evidence" value="ECO:0007669"/>
    <property type="project" value="InterPro"/>
</dbReference>
<dbReference type="Proteomes" id="UP000076927">
    <property type="component" value="Chromosome"/>
</dbReference>
<evidence type="ECO:0000313" key="5">
    <source>
        <dbReference type="Proteomes" id="UP000076927"/>
    </source>
</evidence>
<proteinExistence type="predicted"/>
<keyword evidence="2" id="KW-0012">Acyltransferase</keyword>
<evidence type="ECO:0000256" key="2">
    <source>
        <dbReference type="ARBA" id="ARBA00023315"/>
    </source>
</evidence>
<dbReference type="InterPro" id="IPR000182">
    <property type="entry name" value="GNAT_dom"/>
</dbReference>
<protein>
    <recommendedName>
        <fullName evidence="3">N-acetyltransferase domain-containing protein</fullName>
    </recommendedName>
</protein>
<dbReference type="PROSITE" id="PS51186">
    <property type="entry name" value="GNAT"/>
    <property type="match status" value="2"/>
</dbReference>
<feature type="domain" description="N-acetyltransferase" evidence="3">
    <location>
        <begin position="151"/>
        <end position="283"/>
    </location>
</feature>
<evidence type="ECO:0000256" key="1">
    <source>
        <dbReference type="ARBA" id="ARBA00022679"/>
    </source>
</evidence>
<name>A0A172THX6_9BACL</name>
<organism evidence="4 5">
    <name type="scientific">Paenibacillus swuensis</name>
    <dbReference type="NCBI Taxonomy" id="1178515"/>
    <lineage>
        <taxon>Bacteria</taxon>
        <taxon>Bacillati</taxon>
        <taxon>Bacillota</taxon>
        <taxon>Bacilli</taxon>
        <taxon>Bacillales</taxon>
        <taxon>Paenibacillaceae</taxon>
        <taxon>Paenibacillus</taxon>
    </lineage>
</organism>
<dbReference type="RefSeq" id="WP_068606248.1">
    <property type="nucleotide sequence ID" value="NZ_CP011388.1"/>
</dbReference>
<evidence type="ECO:0000313" key="4">
    <source>
        <dbReference type="EMBL" id="ANE46620.1"/>
    </source>
</evidence>
<dbReference type="EMBL" id="CP011388">
    <property type="protein sequence ID" value="ANE46620.1"/>
    <property type="molecule type" value="Genomic_DNA"/>
</dbReference>
<sequence length="283" mass="32480">MLTLQEQTDVKKLQDICESADGVQLKLNWDMLRNREAGVKNDFLLYEGDLLIGFAALYGFGSMVEICGMVHPDARRRGIFTKLMAEAMDEVRIRKFNKVLLNAPSDSNSAKGFLNQLDCHFAHSEHQMKWHEFTNMVPPRAELYPIVAQSVLLRPSEPEDLELEVQLDVRCFNFPESDAREYTERLKCEGQGRMYIIEQNQKAVGKMRVISEDGEAWIYGFAVLPDVQGRGIGRSALKQIVQQERANGSDVYLEVEATNRNALKLYEDCGFRSYHSQDYYSYK</sequence>
<dbReference type="Gene3D" id="3.40.630.30">
    <property type="match status" value="1"/>
</dbReference>
<dbReference type="SUPFAM" id="SSF55729">
    <property type="entry name" value="Acyl-CoA N-acyltransferases (Nat)"/>
    <property type="match status" value="2"/>
</dbReference>
<dbReference type="OrthoDB" id="7163760at2"/>
<dbReference type="InterPro" id="IPR016181">
    <property type="entry name" value="Acyl_CoA_acyltransferase"/>
</dbReference>
<dbReference type="STRING" id="1178515.SY83_10445"/>
<accession>A0A172THX6</accession>
<dbReference type="InterPro" id="IPR050680">
    <property type="entry name" value="YpeA/RimI_acetyltransf"/>
</dbReference>
<gene>
    <name evidence="4" type="ORF">SY83_10445</name>
</gene>
<dbReference type="PATRIC" id="fig|1178515.4.peg.2095"/>
<dbReference type="Pfam" id="PF00583">
    <property type="entry name" value="Acetyltransf_1"/>
    <property type="match status" value="2"/>
</dbReference>
<evidence type="ECO:0000259" key="3">
    <source>
        <dbReference type="PROSITE" id="PS51186"/>
    </source>
</evidence>
<keyword evidence="5" id="KW-1185">Reference proteome</keyword>
<keyword evidence="1" id="KW-0808">Transferase</keyword>
<reference evidence="4 5" key="1">
    <citation type="submission" date="2015-01" db="EMBL/GenBank/DDBJ databases">
        <title>Paenibacillus swuensis/DY6/whole genome sequencing.</title>
        <authorList>
            <person name="Kim M.K."/>
            <person name="Srinivasan S."/>
            <person name="Lee J.-J."/>
        </authorList>
    </citation>
    <scope>NUCLEOTIDE SEQUENCE [LARGE SCALE GENOMIC DNA]</scope>
    <source>
        <strain evidence="4 5">DY6</strain>
    </source>
</reference>